<keyword evidence="3" id="KW-1185">Reference proteome</keyword>
<evidence type="ECO:0000259" key="1">
    <source>
        <dbReference type="Pfam" id="PF00135"/>
    </source>
</evidence>
<comment type="caution">
    <text evidence="2">The sequence shown here is derived from an EMBL/GenBank/DDBJ whole genome shotgun (WGS) entry which is preliminary data.</text>
</comment>
<dbReference type="PANTHER" id="PTHR45570">
    <property type="entry name" value="CARBOXYLIC ESTER HYDROLASE"/>
    <property type="match status" value="1"/>
</dbReference>
<dbReference type="SUPFAM" id="SSF53474">
    <property type="entry name" value="alpha/beta-Hydrolases"/>
    <property type="match status" value="1"/>
</dbReference>
<feature type="domain" description="Carboxylesterase type B" evidence="1">
    <location>
        <begin position="3"/>
        <end position="49"/>
    </location>
</feature>
<gene>
    <name evidence="2" type="ORF">VSS30_09910</name>
</gene>
<proteinExistence type="predicted"/>
<accession>A0ABV5D8S2</accession>
<evidence type="ECO:0000313" key="2">
    <source>
        <dbReference type="EMBL" id="MFB8749114.1"/>
    </source>
</evidence>
<dbReference type="Gene3D" id="3.40.50.1820">
    <property type="entry name" value="alpha/beta hydrolase"/>
    <property type="match status" value="1"/>
</dbReference>
<dbReference type="RefSeq" id="WP_376718615.1">
    <property type="nucleotide sequence ID" value="NZ_JAYMRR010000004.1"/>
</dbReference>
<protein>
    <submittedName>
        <fullName evidence="2">Carboxylesterase family protein</fullName>
    </submittedName>
</protein>
<evidence type="ECO:0000313" key="3">
    <source>
        <dbReference type="Proteomes" id="UP001585018"/>
    </source>
</evidence>
<dbReference type="Proteomes" id="UP001585018">
    <property type="component" value="Unassembled WGS sequence"/>
</dbReference>
<organism evidence="2 3">
    <name type="scientific">Streptomyces parvulus</name>
    <dbReference type="NCBI Taxonomy" id="146923"/>
    <lineage>
        <taxon>Bacteria</taxon>
        <taxon>Bacillati</taxon>
        <taxon>Actinomycetota</taxon>
        <taxon>Actinomycetes</taxon>
        <taxon>Kitasatosporales</taxon>
        <taxon>Streptomycetaceae</taxon>
        <taxon>Streptomyces</taxon>
    </lineage>
</organism>
<dbReference type="InterPro" id="IPR029058">
    <property type="entry name" value="AB_hydrolase_fold"/>
</dbReference>
<reference evidence="2 3" key="1">
    <citation type="submission" date="2024-01" db="EMBL/GenBank/DDBJ databases">
        <title>Genome mining of biosynthetic gene clusters to explore secondary metabolites of Streptomyces sp.</title>
        <authorList>
            <person name="Baig A."/>
            <person name="Ajitkumar Shintre N."/>
            <person name="Kumar H."/>
            <person name="Anbarasu A."/>
            <person name="Ramaiah S."/>
        </authorList>
    </citation>
    <scope>NUCLEOTIDE SEQUENCE [LARGE SCALE GENOMIC DNA]</scope>
    <source>
        <strain evidence="2 3">A03</strain>
    </source>
</reference>
<sequence length="64" mass="7026">MTPWNVTLCGQSAGALSIRLLMDVPEARGLFRRAILQSAPLGIATRPVNEARDLGWVFAAHPRR</sequence>
<name>A0ABV5D8S2_9ACTN</name>
<dbReference type="PANTHER" id="PTHR45570:SF1">
    <property type="entry name" value="CARBOXYLIC ESTER HYDROLASE"/>
    <property type="match status" value="1"/>
</dbReference>
<dbReference type="Pfam" id="PF00135">
    <property type="entry name" value="COesterase"/>
    <property type="match status" value="1"/>
</dbReference>
<dbReference type="EMBL" id="JAYMRR010000004">
    <property type="protein sequence ID" value="MFB8749114.1"/>
    <property type="molecule type" value="Genomic_DNA"/>
</dbReference>
<dbReference type="InterPro" id="IPR002018">
    <property type="entry name" value="CarbesteraseB"/>
</dbReference>